<dbReference type="Gene3D" id="3.40.50.300">
    <property type="entry name" value="P-loop containing nucleotide triphosphate hydrolases"/>
    <property type="match status" value="1"/>
</dbReference>
<dbReference type="InterPro" id="IPR051396">
    <property type="entry name" value="Bact_Antivir_Def_Nuclease"/>
</dbReference>
<evidence type="ECO:0000313" key="3">
    <source>
        <dbReference type="EMBL" id="MXO67135.1"/>
    </source>
</evidence>
<accession>A0A6I4TBM6</accession>
<dbReference type="EMBL" id="WTYT01000007">
    <property type="protein sequence ID" value="MXO67135.1"/>
    <property type="molecule type" value="Genomic_DNA"/>
</dbReference>
<name>A0A6I4TBM6_9SPHN</name>
<organism evidence="3 4">
    <name type="scientific">Altericroceibacterium endophyticum</name>
    <dbReference type="NCBI Taxonomy" id="1808508"/>
    <lineage>
        <taxon>Bacteria</taxon>
        <taxon>Pseudomonadati</taxon>
        <taxon>Pseudomonadota</taxon>
        <taxon>Alphaproteobacteria</taxon>
        <taxon>Sphingomonadales</taxon>
        <taxon>Erythrobacteraceae</taxon>
        <taxon>Altericroceibacterium</taxon>
    </lineage>
</organism>
<dbReference type="Proteomes" id="UP000438476">
    <property type="component" value="Unassembled WGS sequence"/>
</dbReference>
<feature type="domain" description="OLD protein-like TOPRIM" evidence="2">
    <location>
        <begin position="473"/>
        <end position="537"/>
    </location>
</feature>
<evidence type="ECO:0000313" key="4">
    <source>
        <dbReference type="Proteomes" id="UP000438476"/>
    </source>
</evidence>
<feature type="domain" description="Endonuclease GajA/Old nuclease/RecF-like AAA" evidence="1">
    <location>
        <begin position="1"/>
        <end position="403"/>
    </location>
</feature>
<dbReference type="Pfam" id="PF20469">
    <property type="entry name" value="OLD-like_TOPRIM"/>
    <property type="match status" value="1"/>
</dbReference>
<evidence type="ECO:0000259" key="2">
    <source>
        <dbReference type="Pfam" id="PF20469"/>
    </source>
</evidence>
<dbReference type="PANTHER" id="PTHR43581:SF4">
    <property type="entry name" value="ATP_GTP PHOSPHATASE"/>
    <property type="match status" value="1"/>
</dbReference>
<reference evidence="3 4" key="1">
    <citation type="submission" date="2019-12" db="EMBL/GenBank/DDBJ databases">
        <title>Genomic-based taxomic classification of the family Erythrobacteraceae.</title>
        <authorList>
            <person name="Xu L."/>
        </authorList>
    </citation>
    <scope>NUCLEOTIDE SEQUENCE [LARGE SCALE GENOMIC DNA]</scope>
    <source>
        <strain evidence="3 4">LMG 29518</strain>
    </source>
</reference>
<dbReference type="SUPFAM" id="SSF52540">
    <property type="entry name" value="P-loop containing nucleoside triphosphate hydrolases"/>
    <property type="match status" value="1"/>
</dbReference>
<protein>
    <submittedName>
        <fullName evidence="3">AAA family ATPase</fullName>
    </submittedName>
</protein>
<dbReference type="InterPro" id="IPR041685">
    <property type="entry name" value="AAA_GajA/Old/RecF-like"/>
</dbReference>
<proteinExistence type="predicted"/>
<comment type="caution">
    <text evidence="3">The sequence shown here is derived from an EMBL/GenBank/DDBJ whole genome shotgun (WGS) entry which is preliminary data.</text>
</comment>
<keyword evidence="4" id="KW-1185">Reference proteome</keyword>
<evidence type="ECO:0000259" key="1">
    <source>
        <dbReference type="Pfam" id="PF13175"/>
    </source>
</evidence>
<dbReference type="InterPro" id="IPR027417">
    <property type="entry name" value="P-loop_NTPase"/>
</dbReference>
<dbReference type="PANTHER" id="PTHR43581">
    <property type="entry name" value="ATP/GTP PHOSPHATASE"/>
    <property type="match status" value="1"/>
</dbReference>
<gene>
    <name evidence="3" type="ORF">GRI91_15325</name>
</gene>
<dbReference type="Pfam" id="PF13175">
    <property type="entry name" value="AAA_15"/>
    <property type="match status" value="1"/>
</dbReference>
<dbReference type="AlphaFoldDB" id="A0A6I4TBM6"/>
<dbReference type="OrthoDB" id="7410968at2"/>
<sequence length="655" mass="72197">MQLKRIRVQNFRSLKDVTIDVCAHTALIGGNGAGKSSVLKALQAFYSTSKKLPVDDFYGRDEDLEVRIELTYNQLTPLEAESFASRVRNDELVVTRIFDQTASSGRYHGSVLQNPDFVPIRGHIQAGPRRDAYRDLRNNNPAYAELPAVTSATQADEAMSAWETNNPEALQFRLDDGQFFGFQNASRGALQRHTSFVFVSAVRDAAVDATDGKSSAVGQLLELLVRSAIQQRQEIQAFKQEMTERYQELVSPENMPELGVLAENLTRDLRNLYQDAAVGMDWRAVDEFPVPLPMADVELSDDGFGAPVDRQGHGLQRAFIFTILQHLARSTVLAGSEVEEEVPDNEQAPVPQLILAIEEPELYQHPTKQRHLAEVLRGLSNGTLPGADARTQILFATHSPFFVSLGHADEIRLARKIAVEECEFKICDLQSLSLDTAATRLEAAWKKEPGTFTGATLMPRLHILGAELSEGYFAQGVILVEGRSDKAALEATARILGVNFASAGIAVLSAEGKENLDRPYVVFSELGVPVYTIWDCDGHKNGNNARPATNLALARLCNPEGNLEEAPAETVVNTNYAHFQDSLERTLQEEIGEADLQQHLQAACDPLELPANGETQKIPEVMFQTLSLARENGKESATLNSIVQRAWTHLTGQDL</sequence>
<dbReference type="CDD" id="cd01026">
    <property type="entry name" value="TOPRIM_OLD"/>
    <property type="match status" value="1"/>
</dbReference>
<dbReference type="InterPro" id="IPR034139">
    <property type="entry name" value="TOPRIM_OLD"/>
</dbReference>